<name>A0A8T0FVY1_ARGBR</name>
<sequence length="94" mass="11087">MSESSLKQPGRCVQKLNLNDHYQPRTLRALLLEISLFLDMLCMHKSVSRKDFLFRCFILYKEGVNQPYLVWKKLKLGTEYEDKEFLSEGLLTSI</sequence>
<dbReference type="EMBL" id="JABXBU010000003">
    <property type="protein sequence ID" value="KAF8792913.1"/>
    <property type="molecule type" value="Genomic_DNA"/>
</dbReference>
<comment type="caution">
    <text evidence="1">The sequence shown here is derived from an EMBL/GenBank/DDBJ whole genome shotgun (WGS) entry which is preliminary data.</text>
</comment>
<reference evidence="1" key="2">
    <citation type="submission" date="2020-06" db="EMBL/GenBank/DDBJ databases">
        <authorList>
            <person name="Sheffer M."/>
        </authorList>
    </citation>
    <scope>NUCLEOTIDE SEQUENCE</scope>
</reference>
<organism evidence="1 2">
    <name type="scientific">Argiope bruennichi</name>
    <name type="common">Wasp spider</name>
    <name type="synonym">Aranea bruennichi</name>
    <dbReference type="NCBI Taxonomy" id="94029"/>
    <lineage>
        <taxon>Eukaryota</taxon>
        <taxon>Metazoa</taxon>
        <taxon>Ecdysozoa</taxon>
        <taxon>Arthropoda</taxon>
        <taxon>Chelicerata</taxon>
        <taxon>Arachnida</taxon>
        <taxon>Araneae</taxon>
        <taxon>Araneomorphae</taxon>
        <taxon>Entelegynae</taxon>
        <taxon>Araneoidea</taxon>
        <taxon>Araneidae</taxon>
        <taxon>Argiope</taxon>
    </lineage>
</organism>
<proteinExistence type="predicted"/>
<evidence type="ECO:0000313" key="1">
    <source>
        <dbReference type="EMBL" id="KAF8792913.1"/>
    </source>
</evidence>
<reference evidence="1" key="1">
    <citation type="journal article" date="2020" name="bioRxiv">
        <title>Chromosome-level reference genome of the European wasp spider Argiope bruennichi: a resource for studies on range expansion and evolutionary adaptation.</title>
        <authorList>
            <person name="Sheffer M.M."/>
            <person name="Hoppe A."/>
            <person name="Krehenwinkel H."/>
            <person name="Uhl G."/>
            <person name="Kuss A.W."/>
            <person name="Jensen L."/>
            <person name="Jensen C."/>
            <person name="Gillespie R.G."/>
            <person name="Hoff K.J."/>
            <person name="Prost S."/>
        </authorList>
    </citation>
    <scope>NUCLEOTIDE SEQUENCE</scope>
</reference>
<dbReference type="AlphaFoldDB" id="A0A8T0FVY1"/>
<accession>A0A8T0FVY1</accession>
<dbReference type="Proteomes" id="UP000807504">
    <property type="component" value="Unassembled WGS sequence"/>
</dbReference>
<gene>
    <name evidence="1" type="ORF">HNY73_004452</name>
</gene>
<evidence type="ECO:0000313" key="2">
    <source>
        <dbReference type="Proteomes" id="UP000807504"/>
    </source>
</evidence>
<protein>
    <submittedName>
        <fullName evidence="1">Uncharacterized protein</fullName>
    </submittedName>
</protein>
<keyword evidence="2" id="KW-1185">Reference proteome</keyword>